<dbReference type="RefSeq" id="WP_023955058.1">
    <property type="nucleotide sequence ID" value="NZ_JAVIZA010000001.1"/>
</dbReference>
<evidence type="ECO:0000256" key="2">
    <source>
        <dbReference type="ARBA" id="ARBA00001974"/>
    </source>
</evidence>
<evidence type="ECO:0000256" key="7">
    <source>
        <dbReference type="ARBA" id="ARBA00023002"/>
    </source>
</evidence>
<comment type="similarity">
    <text evidence="8">Belongs to the MQO family.</text>
</comment>
<name>A0ABU1HZ83_9MICO</name>
<keyword evidence="6 8" id="KW-0274">FAD</keyword>
<dbReference type="GO" id="GO:0008924">
    <property type="term" value="F:L-malate dehydrogenase (quinone) activity"/>
    <property type="evidence" value="ECO:0007669"/>
    <property type="project" value="UniProtKB-EC"/>
</dbReference>
<evidence type="ECO:0000256" key="8">
    <source>
        <dbReference type="HAMAP-Rule" id="MF_00212"/>
    </source>
</evidence>
<accession>A0ABU1HZ83</accession>
<keyword evidence="7 8" id="KW-0560">Oxidoreductase</keyword>
<dbReference type="InterPro" id="IPR036188">
    <property type="entry name" value="FAD/NAD-bd_sf"/>
</dbReference>
<dbReference type="Gene3D" id="3.30.9.10">
    <property type="entry name" value="D-Amino Acid Oxidase, subunit A, domain 2"/>
    <property type="match status" value="1"/>
</dbReference>
<dbReference type="NCBIfam" id="NF003605">
    <property type="entry name" value="PRK05257.1-4"/>
    <property type="match status" value="1"/>
</dbReference>
<evidence type="ECO:0000256" key="5">
    <source>
        <dbReference type="ARBA" id="ARBA00022630"/>
    </source>
</evidence>
<dbReference type="NCBIfam" id="NF003603">
    <property type="entry name" value="PRK05257.1-1"/>
    <property type="match status" value="1"/>
</dbReference>
<evidence type="ECO:0000256" key="4">
    <source>
        <dbReference type="ARBA" id="ARBA00022532"/>
    </source>
</evidence>
<dbReference type="HAMAP" id="MF_00212">
    <property type="entry name" value="MQO"/>
    <property type="match status" value="1"/>
</dbReference>
<gene>
    <name evidence="8" type="primary">mqo</name>
    <name evidence="9" type="ORF">QE367_001150</name>
</gene>
<dbReference type="Gene3D" id="3.50.50.60">
    <property type="entry name" value="FAD/NAD(P)-binding domain"/>
    <property type="match status" value="1"/>
</dbReference>
<dbReference type="PANTHER" id="PTHR43104">
    <property type="entry name" value="L-2-HYDROXYGLUTARATE DEHYDROGENASE, MITOCHONDRIAL"/>
    <property type="match status" value="1"/>
</dbReference>
<dbReference type="NCBIfam" id="NF003611">
    <property type="entry name" value="PRK05257.3-2"/>
    <property type="match status" value="1"/>
</dbReference>
<proteinExistence type="inferred from homology"/>
<dbReference type="Pfam" id="PF06039">
    <property type="entry name" value="Mqo"/>
    <property type="match status" value="1"/>
</dbReference>
<evidence type="ECO:0000256" key="1">
    <source>
        <dbReference type="ARBA" id="ARBA00001139"/>
    </source>
</evidence>
<protein>
    <recommendedName>
        <fullName evidence="8">Probable malate:quinone oxidoreductase</fullName>
        <ecNumber evidence="8">1.1.5.4</ecNumber>
    </recommendedName>
    <alternativeName>
        <fullName evidence="8">MQO</fullName>
    </alternativeName>
    <alternativeName>
        <fullName evidence="8">Malate dehydrogenase [quinone]</fullName>
    </alternativeName>
</protein>
<dbReference type="NCBIfam" id="NF003606">
    <property type="entry name" value="PRK05257.2-1"/>
    <property type="match status" value="1"/>
</dbReference>
<evidence type="ECO:0000256" key="6">
    <source>
        <dbReference type="ARBA" id="ARBA00022827"/>
    </source>
</evidence>
<comment type="pathway">
    <text evidence="3 8">Carbohydrate metabolism; tricarboxylic acid cycle; oxaloacetate from (S)-malate (quinone route): step 1/1.</text>
</comment>
<organism evidence="9 10">
    <name type="scientific">Microbacterium paludicola</name>
    <dbReference type="NCBI Taxonomy" id="300019"/>
    <lineage>
        <taxon>Bacteria</taxon>
        <taxon>Bacillati</taxon>
        <taxon>Actinomycetota</taxon>
        <taxon>Actinomycetes</taxon>
        <taxon>Micrococcales</taxon>
        <taxon>Microbacteriaceae</taxon>
        <taxon>Microbacterium</taxon>
    </lineage>
</organism>
<dbReference type="EC" id="1.1.5.4" evidence="8"/>
<sequence>MPRAATGIDWCIVSEKVDVVLIGGGIMSATLGVLLKQLQPDWKIEVHERLSDLAQESSNPWNNAGTGHAALCELNYTPEAPDGSVDPGKAITINEQFQQSRQLWASLIERGILDEPSTFINATPHMTFVRGEKDVAFLKRRYEALKDQPLFAGIEYSEDSRVINQWAPLLMQERRKGEPFAATRVPAGTDVDFGSLTRQLFSHLQEQGVEVITDREVRTLRRQKDGSWRVFWRNRLGKTPGHTDARFVFVGAGGWALKLLQKSGIPEIKGYGVFPIGGQFLKTTNPAVVSQHKAKVYSQASVGAPPMSVPHLDTRVVDGEASLLFGPFATFSPKFLKNGRITDIVAQVRPHNLLPMLKVAVDNPSLISYLVGELLKNHRKKVESLRVFMPTAKDEDWELIQAGQRAQVMKKDPKKGGVLQFGTEVVTSADGSIAGLLGASPGASTAASIMLGLLKTCFPERIAGWEPELKKLIPSYGQPLNPRAEAARSSIEATAEALAINP</sequence>
<evidence type="ECO:0000313" key="10">
    <source>
        <dbReference type="Proteomes" id="UP001260188"/>
    </source>
</evidence>
<dbReference type="SUPFAM" id="SSF51905">
    <property type="entry name" value="FAD/NAD(P)-binding domain"/>
    <property type="match status" value="1"/>
</dbReference>
<dbReference type="PANTHER" id="PTHR43104:SF2">
    <property type="entry name" value="L-2-HYDROXYGLUTARATE DEHYDROGENASE, MITOCHONDRIAL"/>
    <property type="match status" value="1"/>
</dbReference>
<comment type="catalytic activity">
    <reaction evidence="1 8">
        <text>(S)-malate + a quinone = a quinol + oxaloacetate</text>
        <dbReference type="Rhea" id="RHEA:46012"/>
        <dbReference type="ChEBI" id="CHEBI:15589"/>
        <dbReference type="ChEBI" id="CHEBI:16452"/>
        <dbReference type="ChEBI" id="CHEBI:24646"/>
        <dbReference type="ChEBI" id="CHEBI:132124"/>
        <dbReference type="EC" id="1.1.5.4"/>
    </reaction>
</comment>
<keyword evidence="4 8" id="KW-0816">Tricarboxylic acid cycle</keyword>
<evidence type="ECO:0000256" key="3">
    <source>
        <dbReference type="ARBA" id="ARBA00005012"/>
    </source>
</evidence>
<dbReference type="Proteomes" id="UP001260188">
    <property type="component" value="Unassembled WGS sequence"/>
</dbReference>
<dbReference type="NCBIfam" id="NF009875">
    <property type="entry name" value="PRK13339.1"/>
    <property type="match status" value="1"/>
</dbReference>
<dbReference type="InterPro" id="IPR006231">
    <property type="entry name" value="MQO"/>
</dbReference>
<dbReference type="NCBIfam" id="TIGR01320">
    <property type="entry name" value="mal_quin_oxido"/>
    <property type="match status" value="1"/>
</dbReference>
<dbReference type="EMBL" id="JAVIZA010000001">
    <property type="protein sequence ID" value="MDR6166946.1"/>
    <property type="molecule type" value="Genomic_DNA"/>
</dbReference>
<reference evidence="9 10" key="1">
    <citation type="submission" date="2023-08" db="EMBL/GenBank/DDBJ databases">
        <title>Functional and genomic diversity of the sorghum phyllosphere microbiome.</title>
        <authorList>
            <person name="Shade A."/>
        </authorList>
    </citation>
    <scope>NUCLEOTIDE SEQUENCE [LARGE SCALE GENOMIC DNA]</scope>
    <source>
        <strain evidence="9 10">SORGH_AS_0919</strain>
    </source>
</reference>
<keyword evidence="5 8" id="KW-0285">Flavoprotein</keyword>
<keyword evidence="10" id="KW-1185">Reference proteome</keyword>
<dbReference type="NCBIfam" id="NF003610">
    <property type="entry name" value="PRK05257.3-1"/>
    <property type="match status" value="1"/>
</dbReference>
<comment type="caution">
    <text evidence="9">The sequence shown here is derived from an EMBL/GenBank/DDBJ whole genome shotgun (WGS) entry which is preliminary data.</text>
</comment>
<evidence type="ECO:0000313" key="9">
    <source>
        <dbReference type="EMBL" id="MDR6166946.1"/>
    </source>
</evidence>
<comment type="cofactor">
    <cofactor evidence="2 8">
        <name>FAD</name>
        <dbReference type="ChEBI" id="CHEBI:57692"/>
    </cofactor>
</comment>